<evidence type="ECO:0000313" key="2">
    <source>
        <dbReference type="Proteomes" id="UP000199647"/>
    </source>
</evidence>
<dbReference type="OrthoDB" id="7307007at2"/>
<dbReference type="STRING" id="1855383.SAMN05216548_102447"/>
<keyword evidence="2" id="KW-1185">Reference proteome</keyword>
<reference evidence="1 2" key="1">
    <citation type="submission" date="2016-10" db="EMBL/GenBank/DDBJ databases">
        <authorList>
            <person name="de Groot N.N."/>
        </authorList>
    </citation>
    <scope>NUCLEOTIDE SEQUENCE [LARGE SCALE GENOMIC DNA]</scope>
    <source>
        <strain evidence="1 2">A52C2</strain>
    </source>
</reference>
<dbReference type="AlphaFoldDB" id="A0A1H9DFQ0"/>
<dbReference type="Proteomes" id="UP000199647">
    <property type="component" value="Unassembled WGS sequence"/>
</dbReference>
<accession>A0A1H9DFQ0</accession>
<dbReference type="RefSeq" id="WP_092495590.1">
    <property type="nucleotide sequence ID" value="NZ_FOFG01000002.1"/>
</dbReference>
<evidence type="ECO:0000313" key="1">
    <source>
        <dbReference type="EMBL" id="SEQ12211.1"/>
    </source>
</evidence>
<sequence>MPEGAGPAGEADAVWRGDLDALEFVPAGHLGRCMVHRLAFRSLLRSAPGPEDCLTFFARERAAFQAAARSKLTRTDMPSDRNFHLTSRDIARALRFAHCGETVAVEAD</sequence>
<name>A0A1H9DFQ0_9HYPH</name>
<gene>
    <name evidence="1" type="ORF">SAMN05216548_102447</name>
</gene>
<dbReference type="EMBL" id="FOFG01000002">
    <property type="protein sequence ID" value="SEQ12211.1"/>
    <property type="molecule type" value="Genomic_DNA"/>
</dbReference>
<proteinExistence type="predicted"/>
<protein>
    <submittedName>
        <fullName evidence="1">Uncharacterized protein</fullName>
    </submittedName>
</protein>
<organism evidence="1 2">
    <name type="scientific">Faunimonas pinastri</name>
    <dbReference type="NCBI Taxonomy" id="1855383"/>
    <lineage>
        <taxon>Bacteria</taxon>
        <taxon>Pseudomonadati</taxon>
        <taxon>Pseudomonadota</taxon>
        <taxon>Alphaproteobacteria</taxon>
        <taxon>Hyphomicrobiales</taxon>
        <taxon>Afifellaceae</taxon>
        <taxon>Faunimonas</taxon>
    </lineage>
</organism>